<keyword evidence="3" id="KW-1185">Reference proteome</keyword>
<protein>
    <submittedName>
        <fullName evidence="2">Spc97 / spc98 family protein, putative</fullName>
    </submittedName>
</protein>
<feature type="region of interest" description="Disordered" evidence="1">
    <location>
        <begin position="546"/>
        <end position="568"/>
    </location>
</feature>
<feature type="compositionally biased region" description="Gly residues" evidence="1">
    <location>
        <begin position="376"/>
        <end position="389"/>
    </location>
</feature>
<proteinExistence type="predicted"/>
<dbReference type="RefSeq" id="XP_067717319.1">
    <property type="nucleotide sequence ID" value="XM_067861218.1"/>
</dbReference>
<comment type="caution">
    <text evidence="2">The sequence shown here is derived from an EMBL/GenBank/DDBJ whole genome shotgun (WGS) entry which is preliminary data.</text>
</comment>
<feature type="compositionally biased region" description="Low complexity" evidence="1">
    <location>
        <begin position="390"/>
        <end position="404"/>
    </location>
</feature>
<name>A0AAV4M020_BABCB</name>
<feature type="region of interest" description="Disordered" evidence="1">
    <location>
        <begin position="356"/>
        <end position="415"/>
    </location>
</feature>
<feature type="compositionally biased region" description="Low complexity" evidence="1">
    <location>
        <begin position="356"/>
        <end position="370"/>
    </location>
</feature>
<organism evidence="2 3">
    <name type="scientific">Babesia caballi</name>
    <dbReference type="NCBI Taxonomy" id="5871"/>
    <lineage>
        <taxon>Eukaryota</taxon>
        <taxon>Sar</taxon>
        <taxon>Alveolata</taxon>
        <taxon>Apicomplexa</taxon>
        <taxon>Aconoidasida</taxon>
        <taxon>Piroplasmida</taxon>
        <taxon>Babesiidae</taxon>
        <taxon>Babesia</taxon>
    </lineage>
</organism>
<feature type="region of interest" description="Disordered" evidence="1">
    <location>
        <begin position="136"/>
        <end position="161"/>
    </location>
</feature>
<feature type="compositionally biased region" description="Gly residues" evidence="1">
    <location>
        <begin position="588"/>
        <end position="608"/>
    </location>
</feature>
<feature type="compositionally biased region" description="Gly residues" evidence="1">
    <location>
        <begin position="276"/>
        <end position="290"/>
    </location>
</feature>
<feature type="compositionally biased region" description="Basic and acidic residues" evidence="1">
    <location>
        <begin position="136"/>
        <end position="150"/>
    </location>
</feature>
<dbReference type="Proteomes" id="UP001497744">
    <property type="component" value="Unassembled WGS sequence"/>
</dbReference>
<dbReference type="GeneID" id="94196731"/>
<feature type="compositionally biased region" description="Gly residues" evidence="1">
    <location>
        <begin position="549"/>
        <end position="565"/>
    </location>
</feature>
<evidence type="ECO:0000313" key="2">
    <source>
        <dbReference type="EMBL" id="GIX65250.1"/>
    </source>
</evidence>
<evidence type="ECO:0000256" key="1">
    <source>
        <dbReference type="SAM" id="MobiDB-lite"/>
    </source>
</evidence>
<evidence type="ECO:0000313" key="3">
    <source>
        <dbReference type="Proteomes" id="UP001497744"/>
    </source>
</evidence>
<accession>A0AAV4M020</accession>
<feature type="region of interest" description="Disordered" evidence="1">
    <location>
        <begin position="184"/>
        <end position="304"/>
    </location>
</feature>
<dbReference type="EMBL" id="BPLF01000004">
    <property type="protein sequence ID" value="GIX65250.1"/>
    <property type="molecule type" value="Genomic_DNA"/>
</dbReference>
<dbReference type="AlphaFoldDB" id="A0AAV4M020"/>
<gene>
    <name evidence="2" type="ORF">BcabD6B2_46850</name>
</gene>
<sequence>MDGELYESCVEPEYAHTPAGSGAYFPPLIALLHVTRGGADALELQLRRNWESYPASVKEQLVLEDVINVLCGSEGALYQVEPGTYEVRRSDIVDASKLEGEEATVVRNGRCAVHGGGGDSGAGSDAAADTGLRAGERARVRGAEPLRGAERAAAGAAEPDRAVRRVAAEGGHGAAEVQAVRAAGHQHVRGPGDAHGHRSDHGGAADQQAGGGLPAVRDGGRPAGADEPADEAGDGRLLQPDGPVGQLRGAVRPVPRVLRGAQGGDEGGVWDRLDPGAGGHQGRGADGAGDGQLRADPGAVGRADGAGSAAAAVHLAGGAQGGRCGDAPGGVGRADEAHRDGVRADGAAGVGAPVLLAGARGPRGQPAGRPGRPPAAGGGHAELPGGGGAVVAPGGRAPAPVHAGARGGERAGAERAERRGRLAAGAAVPPGGVAAAHILQRRGPGQVPGGLPVPAAAQADGARAGAHLADAHEVEAAAAGAQRAAAAQLHLRQHRAHALLLPQPGLPVHHRGDGAELHAAAAGLREPPEGRAGAAVLQLPRGAAPAVRGAGGGAVPARGRGGGAVRGPRAVALRRVRDAGAGVPGAARDGGGGAPRVAGGGGGAGGAVHGRAAAQPGVHRDGGHGVAAVRRAPAGAGGRARGGGGAAPEQLAVPAQVQRVFHVKLVYSSALVV</sequence>
<feature type="region of interest" description="Disordered" evidence="1">
    <location>
        <begin position="581"/>
        <end position="624"/>
    </location>
</feature>
<reference evidence="2 3" key="1">
    <citation type="submission" date="2021-06" db="EMBL/GenBank/DDBJ databases">
        <title>Genome sequence of Babesia caballi.</title>
        <authorList>
            <person name="Yamagishi J."/>
            <person name="Kidaka T."/>
            <person name="Ochi A."/>
        </authorList>
    </citation>
    <scope>NUCLEOTIDE SEQUENCE [LARGE SCALE GENOMIC DNA]</scope>
    <source>
        <strain evidence="2">USDA-D6B2</strain>
    </source>
</reference>
<feature type="compositionally biased region" description="Low complexity" evidence="1">
    <location>
        <begin position="291"/>
        <end position="304"/>
    </location>
</feature>
<feature type="compositionally biased region" description="Basic and acidic residues" evidence="1">
    <location>
        <begin position="190"/>
        <end position="203"/>
    </location>
</feature>